<dbReference type="InterPro" id="IPR017920">
    <property type="entry name" value="COMM"/>
</dbReference>
<sequence>MASIAGRSVGVLERTLFLGPRIPNEVKVLGNNLLSVDRKIFRSLLKLLVAHFEGKTVREEEYQNIRSSVTNGNQIDLIYSGLYALLRAALKFPESGLKKEVFKEDLRELKIADDHITDLVSIVFGSRRCFLEKACIENAPHFPHLQQCRWRVDVAISTSSLNRVLEPSVLMKIDTSDGKEHTFEMQPAKFHELRFAVASLLKEMEDMEKRNVMKAPV</sequence>
<dbReference type="PANTHER" id="PTHR15666:SF1">
    <property type="entry name" value="COMM DOMAIN-CONTAINING PROTEIN 5"/>
    <property type="match status" value="1"/>
</dbReference>
<evidence type="ECO:0000313" key="5">
    <source>
        <dbReference type="RefSeq" id="XP_013783697.1"/>
    </source>
</evidence>
<comment type="similarity">
    <text evidence="2">Belongs to the COMM domain-containing protein 5 family.</text>
</comment>
<dbReference type="InterPro" id="IPR037357">
    <property type="entry name" value="COMMD5"/>
</dbReference>
<accession>A0ABM1BKB5</accession>
<dbReference type="RefSeq" id="XP_013783697.1">
    <property type="nucleotide sequence ID" value="XM_013928243.2"/>
</dbReference>
<dbReference type="Pfam" id="PF07258">
    <property type="entry name" value="COMM_domain"/>
    <property type="match status" value="1"/>
</dbReference>
<dbReference type="GeneID" id="106467859"/>
<keyword evidence="4" id="KW-1185">Reference proteome</keyword>
<dbReference type="PANTHER" id="PTHR15666">
    <property type="entry name" value="COMM DOMAIN CONTAINING PROTEIN 5"/>
    <property type="match status" value="1"/>
</dbReference>
<dbReference type="Proteomes" id="UP000694941">
    <property type="component" value="Unplaced"/>
</dbReference>
<proteinExistence type="inferred from homology"/>
<protein>
    <recommendedName>
        <fullName evidence="1">COMM domain-containing protein 5</fullName>
    </recommendedName>
</protein>
<evidence type="ECO:0000256" key="2">
    <source>
        <dbReference type="ARBA" id="ARBA00093452"/>
    </source>
</evidence>
<name>A0ABM1BKB5_LIMPO</name>
<evidence type="ECO:0000259" key="3">
    <source>
        <dbReference type="PROSITE" id="PS51269"/>
    </source>
</evidence>
<reference evidence="5" key="1">
    <citation type="submission" date="2025-08" db="UniProtKB">
        <authorList>
            <consortium name="RefSeq"/>
        </authorList>
    </citation>
    <scope>IDENTIFICATION</scope>
    <source>
        <tissue evidence="5">Muscle</tissue>
    </source>
</reference>
<feature type="domain" description="COMM" evidence="3">
    <location>
        <begin position="144"/>
        <end position="208"/>
    </location>
</feature>
<organism evidence="4 5">
    <name type="scientific">Limulus polyphemus</name>
    <name type="common">Atlantic horseshoe crab</name>
    <dbReference type="NCBI Taxonomy" id="6850"/>
    <lineage>
        <taxon>Eukaryota</taxon>
        <taxon>Metazoa</taxon>
        <taxon>Ecdysozoa</taxon>
        <taxon>Arthropoda</taxon>
        <taxon>Chelicerata</taxon>
        <taxon>Merostomata</taxon>
        <taxon>Xiphosura</taxon>
        <taxon>Limulidae</taxon>
        <taxon>Limulus</taxon>
    </lineage>
</organism>
<evidence type="ECO:0000256" key="1">
    <source>
        <dbReference type="ARBA" id="ARBA00016556"/>
    </source>
</evidence>
<gene>
    <name evidence="5" type="primary">LOC106467859</name>
</gene>
<evidence type="ECO:0000313" key="4">
    <source>
        <dbReference type="Proteomes" id="UP000694941"/>
    </source>
</evidence>
<dbReference type="PROSITE" id="PS51269">
    <property type="entry name" value="COMM"/>
    <property type="match status" value="1"/>
</dbReference>